<dbReference type="SMART" id="SM00014">
    <property type="entry name" value="acidPPc"/>
    <property type="match status" value="1"/>
</dbReference>
<keyword evidence="1" id="KW-0472">Membrane</keyword>
<feature type="transmembrane region" description="Helical" evidence="1">
    <location>
        <begin position="62"/>
        <end position="83"/>
    </location>
</feature>
<feature type="transmembrane region" description="Helical" evidence="1">
    <location>
        <begin position="107"/>
        <end position="128"/>
    </location>
</feature>
<reference evidence="4" key="1">
    <citation type="journal article" date="2019" name="Int. J. Syst. Evol. Microbiol.">
        <title>The Global Catalogue of Microorganisms (GCM) 10K type strain sequencing project: providing services to taxonomists for standard genome sequencing and annotation.</title>
        <authorList>
            <consortium name="The Broad Institute Genomics Platform"/>
            <consortium name="The Broad Institute Genome Sequencing Center for Infectious Disease"/>
            <person name="Wu L."/>
            <person name="Ma J."/>
        </authorList>
    </citation>
    <scope>NUCLEOTIDE SEQUENCE [LARGE SCALE GENOMIC DNA]</scope>
    <source>
        <strain evidence="4">CGMCC 1.12931</strain>
    </source>
</reference>
<accession>A0ABQ1SDD8</accession>
<gene>
    <name evidence="3" type="ORF">GCM10010832_08550</name>
</gene>
<feature type="transmembrane region" description="Helical" evidence="1">
    <location>
        <begin position="135"/>
        <end position="155"/>
    </location>
</feature>
<dbReference type="SUPFAM" id="SSF48317">
    <property type="entry name" value="Acid phosphatase/Vanadium-dependent haloperoxidase"/>
    <property type="match status" value="1"/>
</dbReference>
<proteinExistence type="predicted"/>
<feature type="domain" description="Phosphatidic acid phosphatase type 2/haloperoxidase" evidence="2">
    <location>
        <begin position="61"/>
        <end position="176"/>
    </location>
</feature>
<evidence type="ECO:0000313" key="3">
    <source>
        <dbReference type="EMBL" id="GGE30361.1"/>
    </source>
</evidence>
<dbReference type="InterPro" id="IPR000326">
    <property type="entry name" value="PAP2/HPO"/>
</dbReference>
<dbReference type="EMBL" id="BMGM01000003">
    <property type="protein sequence ID" value="GGE30361.1"/>
    <property type="molecule type" value="Genomic_DNA"/>
</dbReference>
<feature type="transmembrane region" description="Helical" evidence="1">
    <location>
        <begin position="161"/>
        <end position="179"/>
    </location>
</feature>
<feature type="transmembrane region" description="Helical" evidence="1">
    <location>
        <begin position="27"/>
        <end position="50"/>
    </location>
</feature>
<dbReference type="PANTHER" id="PTHR14969:SF13">
    <property type="entry name" value="AT30094P"/>
    <property type="match status" value="1"/>
</dbReference>
<keyword evidence="1" id="KW-1133">Transmembrane helix</keyword>
<dbReference type="Proteomes" id="UP000599179">
    <property type="component" value="Unassembled WGS sequence"/>
</dbReference>
<evidence type="ECO:0000259" key="2">
    <source>
        <dbReference type="SMART" id="SM00014"/>
    </source>
</evidence>
<dbReference type="Gene3D" id="1.20.144.10">
    <property type="entry name" value="Phosphatidic acid phosphatase type 2/haloperoxidase"/>
    <property type="match status" value="1"/>
</dbReference>
<organism evidence="3 4">
    <name type="scientific">Psychroflexus planctonicus</name>
    <dbReference type="NCBI Taxonomy" id="1526575"/>
    <lineage>
        <taxon>Bacteria</taxon>
        <taxon>Pseudomonadati</taxon>
        <taxon>Bacteroidota</taxon>
        <taxon>Flavobacteriia</taxon>
        <taxon>Flavobacteriales</taxon>
        <taxon>Flavobacteriaceae</taxon>
        <taxon>Psychroflexus</taxon>
    </lineage>
</organism>
<dbReference type="Pfam" id="PF01569">
    <property type="entry name" value="PAP2"/>
    <property type="match status" value="1"/>
</dbReference>
<evidence type="ECO:0000313" key="4">
    <source>
        <dbReference type="Proteomes" id="UP000599179"/>
    </source>
</evidence>
<protein>
    <recommendedName>
        <fullName evidence="2">Phosphatidic acid phosphatase type 2/haloperoxidase domain-containing protein</fullName>
    </recommendedName>
</protein>
<evidence type="ECO:0000256" key="1">
    <source>
        <dbReference type="SAM" id="Phobius"/>
    </source>
</evidence>
<dbReference type="InterPro" id="IPR036938">
    <property type="entry name" value="PAP2/HPO_sf"/>
</dbReference>
<keyword evidence="1" id="KW-0812">Transmembrane</keyword>
<keyword evidence="4" id="KW-1185">Reference proteome</keyword>
<dbReference type="RefSeq" id="WP_188457861.1">
    <property type="nucleotide sequence ID" value="NZ_BMGM01000003.1"/>
</dbReference>
<name>A0ABQ1SDD8_9FLAO</name>
<sequence length="188" mass="22326">MVLDKILEWDTQLFLYLNNLGSREWDWLWIIITEKWTSIPLYIFLLYFIYKKFNLKTLGITLLIALILVTINDQLAGFFKYFFERPRPCNEDFMEFARFSAKRCGKFGFYSAHASSSMAIAIFIGRILRPIFPKILIWLLLWSFIITYSRIYIGVHYPGDILVGFSVGFILGNLGFFLFQKFQQKYNK</sequence>
<comment type="caution">
    <text evidence="3">The sequence shown here is derived from an EMBL/GenBank/DDBJ whole genome shotgun (WGS) entry which is preliminary data.</text>
</comment>
<dbReference type="PANTHER" id="PTHR14969">
    <property type="entry name" value="SPHINGOSINE-1-PHOSPHATE PHOSPHOHYDROLASE"/>
    <property type="match status" value="1"/>
</dbReference>